<proteinExistence type="predicted"/>
<keyword evidence="2" id="KW-1185">Reference proteome</keyword>
<accession>A0AAW1FVS3</accession>
<evidence type="ECO:0000313" key="1">
    <source>
        <dbReference type="EMBL" id="KAK9538909.1"/>
    </source>
</evidence>
<organism evidence="1 2">
    <name type="scientific">Zoarces viviparus</name>
    <name type="common">Viviparous eelpout</name>
    <name type="synonym">Blennius viviparus</name>
    <dbReference type="NCBI Taxonomy" id="48416"/>
    <lineage>
        <taxon>Eukaryota</taxon>
        <taxon>Metazoa</taxon>
        <taxon>Chordata</taxon>
        <taxon>Craniata</taxon>
        <taxon>Vertebrata</taxon>
        <taxon>Euteleostomi</taxon>
        <taxon>Actinopterygii</taxon>
        <taxon>Neopterygii</taxon>
        <taxon>Teleostei</taxon>
        <taxon>Neoteleostei</taxon>
        <taxon>Acanthomorphata</taxon>
        <taxon>Eupercaria</taxon>
        <taxon>Perciformes</taxon>
        <taxon>Cottioidei</taxon>
        <taxon>Zoarcales</taxon>
        <taxon>Zoarcidae</taxon>
        <taxon>Zoarcinae</taxon>
        <taxon>Zoarces</taxon>
    </lineage>
</organism>
<dbReference type="AlphaFoldDB" id="A0AAW1FVS3"/>
<gene>
    <name evidence="1" type="ORF">VZT92_004051</name>
</gene>
<protein>
    <submittedName>
        <fullName evidence="1">Uncharacterized protein</fullName>
    </submittedName>
</protein>
<name>A0AAW1FVS3_ZOAVI</name>
<evidence type="ECO:0000313" key="2">
    <source>
        <dbReference type="Proteomes" id="UP001488805"/>
    </source>
</evidence>
<dbReference type="Proteomes" id="UP001488805">
    <property type="component" value="Unassembled WGS sequence"/>
</dbReference>
<comment type="caution">
    <text evidence="1">The sequence shown here is derived from an EMBL/GenBank/DDBJ whole genome shotgun (WGS) entry which is preliminary data.</text>
</comment>
<sequence>MNYKQPKGSHKRIDSAQNGDIYLLHAASGNSSDRADIPKMNSSVFVPPLLQLLTEERAIRGCGRIASRNKVERGAGIKLE</sequence>
<reference evidence="1 2" key="1">
    <citation type="journal article" date="2024" name="Genome Biol. Evol.">
        <title>Chromosome-level genome assembly of the viviparous eelpout Zoarces viviparus.</title>
        <authorList>
            <person name="Fuhrmann N."/>
            <person name="Brasseur M.V."/>
            <person name="Bakowski C.E."/>
            <person name="Podsiadlowski L."/>
            <person name="Prost S."/>
            <person name="Krehenwinkel H."/>
            <person name="Mayer C."/>
        </authorList>
    </citation>
    <scope>NUCLEOTIDE SEQUENCE [LARGE SCALE GENOMIC DNA]</scope>
    <source>
        <strain evidence="1">NO-MEL_2022_Ind0_liver</strain>
    </source>
</reference>
<dbReference type="EMBL" id="JBCEZU010000023">
    <property type="protein sequence ID" value="KAK9538909.1"/>
    <property type="molecule type" value="Genomic_DNA"/>
</dbReference>